<dbReference type="EMBL" id="CP011114">
    <property type="protein sequence ID" value="AKG35259.1"/>
    <property type="molecule type" value="Genomic_DNA"/>
</dbReference>
<dbReference type="AlphaFoldDB" id="A0A0F7FAH3"/>
<name>A0A0F7FAH3_PAEDU</name>
<gene>
    <name evidence="1" type="ORF">VK70_12290</name>
</gene>
<reference evidence="1 2" key="2">
    <citation type="journal article" date="2016" name="Genome Announc.">
        <title>Genome Sequence of a Gram-Positive Diazotroph, Paenibacillus durus Type Strain ATCC 35681.</title>
        <authorList>
            <person name="Halim M.A."/>
            <person name="Rahman A.Y."/>
            <person name="Sim K.S."/>
            <person name="Yam H.C."/>
            <person name="Rahim A.A."/>
            <person name="Ghazali A.H."/>
            <person name="Najimudin N."/>
        </authorList>
    </citation>
    <scope>NUCLEOTIDE SEQUENCE [LARGE SCALE GENOMIC DNA]</scope>
    <source>
        <strain evidence="1 2">ATCC 35681</strain>
    </source>
</reference>
<protein>
    <recommendedName>
        <fullName evidence="3">Phage capsid protein</fullName>
    </recommendedName>
</protein>
<dbReference type="Proteomes" id="UP000034189">
    <property type="component" value="Chromosome"/>
</dbReference>
<dbReference type="PATRIC" id="fig|1333534.5.peg.2712"/>
<evidence type="ECO:0008006" key="3">
    <source>
        <dbReference type="Google" id="ProtNLM"/>
    </source>
</evidence>
<accession>A0A0F7FAH3</accession>
<reference evidence="1 2" key="1">
    <citation type="submission" date="2015-03" db="EMBL/GenBank/DDBJ databases">
        <authorList>
            <person name="Abdul Halim M."/>
        </authorList>
    </citation>
    <scope>NUCLEOTIDE SEQUENCE [LARGE SCALE GENOMIC DNA]</scope>
    <source>
        <strain evidence="1 2">ATCC 35681</strain>
    </source>
</reference>
<dbReference type="OrthoDB" id="1683486at2"/>
<sequence length="285" mass="31207">MFTSDKFVQGQNYDLKELLINTTPFKAPFTNLLLTKTVKAEAPTMNWIETSINEAAAETLAEGSDAPASVDDTLEPISNFTELVGATATISNTAQAANAVGISDLLAREIDSKTKAIKMGIENRLINGIKGYTAATKIYKTAGILEQIHTDHKLTDTTFTNDKFLETIEKIYDAGASDNLICFLPARMKLSLAQFTDFQFFAKDKVAGVDVDIFISPFGSVRFALTEKIQNKLFIVNPDYLELGELISFHGQVEPVSGSKQSVYLEWQGGVKLLNRKAAASFEIA</sequence>
<dbReference type="InterPro" id="IPR035198">
    <property type="entry name" value="SU10_MCP"/>
</dbReference>
<dbReference type="Pfam" id="PF17236">
    <property type="entry name" value="SU10_MCP"/>
    <property type="match status" value="1"/>
</dbReference>
<dbReference type="RefSeq" id="WP_025698402.1">
    <property type="nucleotide sequence ID" value="NZ_ASQQ01000600.1"/>
</dbReference>
<evidence type="ECO:0000313" key="2">
    <source>
        <dbReference type="Proteomes" id="UP000034189"/>
    </source>
</evidence>
<organism evidence="1 2">
    <name type="scientific">Paenibacillus durus ATCC 35681</name>
    <dbReference type="NCBI Taxonomy" id="1333534"/>
    <lineage>
        <taxon>Bacteria</taxon>
        <taxon>Bacillati</taxon>
        <taxon>Bacillota</taxon>
        <taxon>Bacilli</taxon>
        <taxon>Bacillales</taxon>
        <taxon>Paenibacillaceae</taxon>
        <taxon>Paenibacillus</taxon>
    </lineage>
</organism>
<proteinExistence type="predicted"/>
<dbReference type="HOGENOM" id="CLU_975667_0_0_9"/>
<evidence type="ECO:0000313" key="1">
    <source>
        <dbReference type="EMBL" id="AKG35259.1"/>
    </source>
</evidence>